<dbReference type="EMBL" id="MHLO01000045">
    <property type="protein sequence ID" value="OGZ10830.1"/>
    <property type="molecule type" value="Genomic_DNA"/>
</dbReference>
<dbReference type="Proteomes" id="UP000178636">
    <property type="component" value="Unassembled WGS sequence"/>
</dbReference>
<evidence type="ECO:0000313" key="3">
    <source>
        <dbReference type="Proteomes" id="UP000178636"/>
    </source>
</evidence>
<dbReference type="Pfam" id="PF01068">
    <property type="entry name" value="DNA_ligase_A_M"/>
    <property type="match status" value="1"/>
</dbReference>
<dbReference type="GO" id="GO:0006281">
    <property type="term" value="P:DNA repair"/>
    <property type="evidence" value="ECO:0007669"/>
    <property type="project" value="InterPro"/>
</dbReference>
<proteinExistence type="predicted"/>
<feature type="domain" description="ATP-dependent DNA ligase family profile" evidence="1">
    <location>
        <begin position="40"/>
        <end position="202"/>
    </location>
</feature>
<comment type="caution">
    <text evidence="2">The sequence shown here is derived from an EMBL/GenBank/DDBJ whole genome shotgun (WGS) entry which is preliminary data.</text>
</comment>
<protein>
    <recommendedName>
        <fullName evidence="1">ATP-dependent DNA ligase family profile domain-containing protein</fullName>
    </recommendedName>
</protein>
<evidence type="ECO:0000259" key="1">
    <source>
        <dbReference type="Pfam" id="PF01068"/>
    </source>
</evidence>
<gene>
    <name evidence="2" type="ORF">A3C93_05030</name>
</gene>
<dbReference type="InterPro" id="IPR012310">
    <property type="entry name" value="DNA_ligase_ATP-dep_cent"/>
</dbReference>
<dbReference type="GO" id="GO:0003910">
    <property type="term" value="F:DNA ligase (ATP) activity"/>
    <property type="evidence" value="ECO:0007669"/>
    <property type="project" value="InterPro"/>
</dbReference>
<dbReference type="AlphaFoldDB" id="A0A1G2DD89"/>
<dbReference type="SUPFAM" id="SSF56091">
    <property type="entry name" value="DNA ligase/mRNA capping enzyme, catalytic domain"/>
    <property type="match status" value="1"/>
</dbReference>
<reference evidence="2 3" key="1">
    <citation type="journal article" date="2016" name="Nat. Commun.">
        <title>Thousands of microbial genomes shed light on interconnected biogeochemical processes in an aquifer system.</title>
        <authorList>
            <person name="Anantharaman K."/>
            <person name="Brown C.T."/>
            <person name="Hug L.A."/>
            <person name="Sharon I."/>
            <person name="Castelle C.J."/>
            <person name="Probst A.J."/>
            <person name="Thomas B.C."/>
            <person name="Singh A."/>
            <person name="Wilkins M.J."/>
            <person name="Karaoz U."/>
            <person name="Brodie E.L."/>
            <person name="Williams K.H."/>
            <person name="Hubbard S.S."/>
            <person name="Banfield J.F."/>
        </authorList>
    </citation>
    <scope>NUCLEOTIDE SEQUENCE [LARGE SCALE GENOMIC DNA]</scope>
</reference>
<dbReference type="STRING" id="1798664.A3C93_05030"/>
<name>A0A1G2DD89_9BACT</name>
<dbReference type="GO" id="GO:0006310">
    <property type="term" value="P:DNA recombination"/>
    <property type="evidence" value="ECO:0007669"/>
    <property type="project" value="InterPro"/>
</dbReference>
<accession>A0A1G2DD89</accession>
<evidence type="ECO:0000313" key="2">
    <source>
        <dbReference type="EMBL" id="OGZ10830.1"/>
    </source>
</evidence>
<organism evidence="2 3">
    <name type="scientific">Candidatus Lloydbacteria bacterium RIFCSPHIGHO2_02_FULL_54_17</name>
    <dbReference type="NCBI Taxonomy" id="1798664"/>
    <lineage>
        <taxon>Bacteria</taxon>
        <taxon>Candidatus Lloydiibacteriota</taxon>
    </lineage>
</organism>
<sequence length="332" mass="37195">MPSIITLYPLDKKLVLPKPQEEAPREKVALLSESGRLISTRKRDGWGSASATTGLRKHPVALYTRGGNEITENFPAVVEELRSLALPKDILVTSEIFWTSGSGVREDLGALSGLAQASPENARKTQEKTGSARLMLFTPLIIKGKDVSSLPYHKRAEQVAEWLDKRDHELLSRMEHLTEDFAALQKRVVKESWEGLVLYDADAGTAFETNGRHEKPPRPDGCWKWKPLFEADFVATKFEPGTGKNTGLAGKIYIAQIDSRTGQLFPCGEVPLHKKEHKILFANKAIYPIVVEVAYEIRTPKGALRTSSVLRERSPLDKKIEECILPEKFWKK</sequence>
<dbReference type="GO" id="GO:0005524">
    <property type="term" value="F:ATP binding"/>
    <property type="evidence" value="ECO:0007669"/>
    <property type="project" value="InterPro"/>
</dbReference>
<dbReference type="Gene3D" id="3.30.470.30">
    <property type="entry name" value="DNA ligase/mRNA capping enzyme"/>
    <property type="match status" value="1"/>
</dbReference>